<accession>A0A7W4JPS0</accession>
<dbReference type="Pfam" id="PF01757">
    <property type="entry name" value="Acyl_transf_3"/>
    <property type="match status" value="1"/>
</dbReference>
<feature type="transmembrane region" description="Helical" evidence="2">
    <location>
        <begin position="102"/>
        <end position="120"/>
    </location>
</feature>
<keyword evidence="2" id="KW-0812">Transmembrane</keyword>
<reference evidence="4 5" key="1">
    <citation type="submission" date="2020-04" db="EMBL/GenBank/DDBJ databases">
        <title>Description of novel Gluconacetobacter.</title>
        <authorList>
            <person name="Sombolestani A."/>
        </authorList>
    </citation>
    <scope>NUCLEOTIDE SEQUENCE [LARGE SCALE GENOMIC DNA]</scope>
    <source>
        <strain evidence="4 5">LMG 21311</strain>
    </source>
</reference>
<feature type="transmembrane region" description="Helical" evidence="2">
    <location>
        <begin position="234"/>
        <end position="252"/>
    </location>
</feature>
<dbReference type="GO" id="GO:0016747">
    <property type="term" value="F:acyltransferase activity, transferring groups other than amino-acyl groups"/>
    <property type="evidence" value="ECO:0007669"/>
    <property type="project" value="InterPro"/>
</dbReference>
<gene>
    <name evidence="4" type="ORF">HLH34_01010</name>
</gene>
<proteinExistence type="predicted"/>
<feature type="transmembrane region" description="Helical" evidence="2">
    <location>
        <begin position="62"/>
        <end position="82"/>
    </location>
</feature>
<evidence type="ECO:0000259" key="3">
    <source>
        <dbReference type="Pfam" id="PF01757"/>
    </source>
</evidence>
<protein>
    <submittedName>
        <fullName evidence="4">Acyltransferase</fullName>
    </submittedName>
</protein>
<dbReference type="EMBL" id="JABEQF010000001">
    <property type="protein sequence ID" value="MBB2188542.1"/>
    <property type="molecule type" value="Genomic_DNA"/>
</dbReference>
<name>A0A7W4JPS0_9PROT</name>
<feature type="transmembrane region" description="Helical" evidence="2">
    <location>
        <begin position="286"/>
        <end position="307"/>
    </location>
</feature>
<feature type="transmembrane region" description="Helical" evidence="2">
    <location>
        <begin position="204"/>
        <end position="222"/>
    </location>
</feature>
<feature type="transmembrane region" description="Helical" evidence="2">
    <location>
        <begin position="327"/>
        <end position="347"/>
    </location>
</feature>
<keyword evidence="5" id="KW-1185">Reference proteome</keyword>
<keyword evidence="2" id="KW-0472">Membrane</keyword>
<dbReference type="AlphaFoldDB" id="A0A7W4JPS0"/>
<evidence type="ECO:0000256" key="1">
    <source>
        <dbReference type="SAM" id="MobiDB-lite"/>
    </source>
</evidence>
<keyword evidence="2" id="KW-1133">Transmembrane helix</keyword>
<dbReference type="PANTHER" id="PTHR23028:SF131">
    <property type="entry name" value="BLR2367 PROTEIN"/>
    <property type="match status" value="1"/>
</dbReference>
<dbReference type="GO" id="GO:0016020">
    <property type="term" value="C:membrane"/>
    <property type="evidence" value="ECO:0007669"/>
    <property type="project" value="TreeGrafter"/>
</dbReference>
<feature type="transmembrane region" description="Helical" evidence="2">
    <location>
        <begin position="156"/>
        <end position="173"/>
    </location>
</feature>
<evidence type="ECO:0000313" key="4">
    <source>
        <dbReference type="EMBL" id="MBB2188542.1"/>
    </source>
</evidence>
<dbReference type="InterPro" id="IPR002656">
    <property type="entry name" value="Acyl_transf_3_dom"/>
</dbReference>
<feature type="transmembrane region" description="Helical" evidence="2">
    <location>
        <begin position="180"/>
        <end position="198"/>
    </location>
</feature>
<evidence type="ECO:0000256" key="2">
    <source>
        <dbReference type="SAM" id="Phobius"/>
    </source>
</evidence>
<comment type="caution">
    <text evidence="4">The sequence shown here is derived from an EMBL/GenBank/DDBJ whole genome shotgun (WGS) entry which is preliminary data.</text>
</comment>
<dbReference type="InterPro" id="IPR050879">
    <property type="entry name" value="Acyltransferase_3"/>
</dbReference>
<feature type="domain" description="Acyltransferase 3" evidence="3">
    <location>
        <begin position="34"/>
        <end position="339"/>
    </location>
</feature>
<keyword evidence="4" id="KW-0808">Transferase</keyword>
<feature type="transmembrane region" description="Helical" evidence="2">
    <location>
        <begin position="258"/>
        <end position="274"/>
    </location>
</feature>
<sequence>MPHPARADQGPPDRRADGIAAPSPDHLRGRNTIVSLQYLRAVAAIGVVLFHQFQNIFPAIRFFQHGVDLFFVISGFIMIALTDGRDIGPRHFYLDRIARIVPPYWAATALTILLAAAGIFTPSVTDRSPGHLLASLLFIPSWGPGGHIWPTLYLGWTLQYEVFFYLIFGALLMLDSVRRLGVASILFGMLVILAAAWPPHTPALTIYTSPLLLEFLAGMLLGRLYGIRLNRMPGWWIAGATVALTAAFLLLIPFNRDLLFGAGAVFIVSAVLALERAGYMPQSRTLLELGAASYAIYLFQQIAFDITGRMVGQAAGLAGLPVLTTTLLHPANVLAAIVLGLVMHRYLEKPLTEQTRIFLNLKPRGASQRMVESNTAGRL</sequence>
<organism evidence="4 5">
    <name type="scientific">Gluconacetobacter azotocaptans</name>
    <dbReference type="NCBI Taxonomy" id="142834"/>
    <lineage>
        <taxon>Bacteria</taxon>
        <taxon>Pseudomonadati</taxon>
        <taxon>Pseudomonadota</taxon>
        <taxon>Alphaproteobacteria</taxon>
        <taxon>Acetobacterales</taxon>
        <taxon>Acetobacteraceae</taxon>
        <taxon>Gluconacetobacter</taxon>
    </lineage>
</organism>
<evidence type="ECO:0000313" key="5">
    <source>
        <dbReference type="Proteomes" id="UP000555756"/>
    </source>
</evidence>
<dbReference type="Proteomes" id="UP000555756">
    <property type="component" value="Unassembled WGS sequence"/>
</dbReference>
<feature type="region of interest" description="Disordered" evidence="1">
    <location>
        <begin position="1"/>
        <end position="22"/>
    </location>
</feature>
<dbReference type="PANTHER" id="PTHR23028">
    <property type="entry name" value="ACETYLTRANSFERASE"/>
    <property type="match status" value="1"/>
</dbReference>
<keyword evidence="4" id="KW-0012">Acyltransferase</keyword>
<dbReference type="GO" id="GO:0000271">
    <property type="term" value="P:polysaccharide biosynthetic process"/>
    <property type="evidence" value="ECO:0007669"/>
    <property type="project" value="TreeGrafter"/>
</dbReference>